<dbReference type="AlphaFoldDB" id="A0A2A4ITP3"/>
<comment type="caution">
    <text evidence="10">The sequence shown here is derived from an EMBL/GenBank/DDBJ whole genome shotgun (WGS) entry which is preliminary data.</text>
</comment>
<keyword evidence="2" id="KW-0479">Metal-binding</keyword>
<evidence type="ECO:0000259" key="9">
    <source>
        <dbReference type="PROSITE" id="PS51726"/>
    </source>
</evidence>
<accession>A0A2A4ITP3</accession>
<dbReference type="SMART" id="SM00298">
    <property type="entry name" value="CHROMO"/>
    <property type="match status" value="1"/>
</dbReference>
<dbReference type="GO" id="GO:0072487">
    <property type="term" value="C:MSL complex"/>
    <property type="evidence" value="ECO:0007669"/>
    <property type="project" value="TreeGrafter"/>
</dbReference>
<dbReference type="STRING" id="7102.A0A2A4ITP3"/>
<dbReference type="Gene3D" id="2.30.30.140">
    <property type="match status" value="1"/>
</dbReference>
<reference evidence="10" key="1">
    <citation type="submission" date="2017-09" db="EMBL/GenBank/DDBJ databases">
        <title>Contemporary evolution of a Lepidopteran species, Heliothis virescens, in response to modern agricultural practices.</title>
        <authorList>
            <person name="Fritz M.L."/>
            <person name="Deyonke A.M."/>
            <person name="Papanicolaou A."/>
            <person name="Micinski S."/>
            <person name="Westbrook J."/>
            <person name="Gould F."/>
        </authorList>
    </citation>
    <scope>NUCLEOTIDE SEQUENCE [LARGE SCALE GENOMIC DNA]</scope>
    <source>
        <strain evidence="10">HvINT-</strain>
        <tissue evidence="10">Whole body</tissue>
    </source>
</reference>
<dbReference type="GO" id="GO:0008270">
    <property type="term" value="F:zinc ion binding"/>
    <property type="evidence" value="ECO:0007669"/>
    <property type="project" value="UniProtKB-KW"/>
</dbReference>
<dbReference type="InterPro" id="IPR016197">
    <property type="entry name" value="Chromo-like_dom_sf"/>
</dbReference>
<proteinExistence type="inferred from homology"/>
<dbReference type="PANTHER" id="PTHR10615:SF82">
    <property type="entry name" value="HISTONE ACETYLTRANSFERASE KAT8"/>
    <property type="match status" value="1"/>
</dbReference>
<dbReference type="FunFam" id="2.30.30.140:FF:000039">
    <property type="entry name" value="Histone acetyltransferase"/>
    <property type="match status" value="1"/>
</dbReference>
<keyword evidence="4" id="KW-0805">Transcription regulation</keyword>
<dbReference type="EMBL" id="NWSH01008247">
    <property type="protein sequence ID" value="PCG62634.1"/>
    <property type="molecule type" value="Genomic_DNA"/>
</dbReference>
<organism evidence="10">
    <name type="scientific">Heliothis virescens</name>
    <name type="common">Tobacco budworm moth</name>
    <dbReference type="NCBI Taxonomy" id="7102"/>
    <lineage>
        <taxon>Eukaryota</taxon>
        <taxon>Metazoa</taxon>
        <taxon>Ecdysozoa</taxon>
        <taxon>Arthropoda</taxon>
        <taxon>Hexapoda</taxon>
        <taxon>Insecta</taxon>
        <taxon>Pterygota</taxon>
        <taxon>Neoptera</taxon>
        <taxon>Endopterygota</taxon>
        <taxon>Lepidoptera</taxon>
        <taxon>Glossata</taxon>
        <taxon>Ditrysia</taxon>
        <taxon>Noctuoidea</taxon>
        <taxon>Noctuidae</taxon>
        <taxon>Heliothinae</taxon>
        <taxon>Heliothis</taxon>
    </lineage>
</organism>
<evidence type="ECO:0000256" key="8">
    <source>
        <dbReference type="SAM" id="MobiDB-lite"/>
    </source>
</evidence>
<dbReference type="Pfam" id="PF17772">
    <property type="entry name" value="zf-MYST"/>
    <property type="match status" value="1"/>
</dbReference>
<feature type="compositionally biased region" description="Basic and acidic residues" evidence="8">
    <location>
        <begin position="1"/>
        <end position="10"/>
    </location>
</feature>
<dbReference type="GO" id="GO:0046972">
    <property type="term" value="F:histone H4K16 acetyltransferase activity"/>
    <property type="evidence" value="ECO:0007669"/>
    <property type="project" value="TreeGrafter"/>
</dbReference>
<feature type="domain" description="MYST-type HAT" evidence="9">
    <location>
        <begin position="157"/>
        <end position="200"/>
    </location>
</feature>
<evidence type="ECO:0000256" key="5">
    <source>
        <dbReference type="ARBA" id="ARBA00023163"/>
    </source>
</evidence>
<comment type="catalytic activity">
    <reaction evidence="7">
        <text>L-lysyl-[protein] + acetyl-CoA = N(6)-acetyl-L-lysyl-[protein] + CoA + H(+)</text>
        <dbReference type="Rhea" id="RHEA:45948"/>
        <dbReference type="Rhea" id="RHEA-COMP:9752"/>
        <dbReference type="Rhea" id="RHEA-COMP:10731"/>
        <dbReference type="ChEBI" id="CHEBI:15378"/>
        <dbReference type="ChEBI" id="CHEBI:29969"/>
        <dbReference type="ChEBI" id="CHEBI:57287"/>
        <dbReference type="ChEBI" id="CHEBI:57288"/>
        <dbReference type="ChEBI" id="CHEBI:61930"/>
        <dbReference type="EC" id="2.3.1.48"/>
    </reaction>
</comment>
<dbReference type="EC" id="2.3.1.48" evidence="7"/>
<dbReference type="Pfam" id="PF11717">
    <property type="entry name" value="Tudor-knot"/>
    <property type="match status" value="1"/>
</dbReference>
<comment type="similarity">
    <text evidence="7">Belongs to the MYST (SAS/MOZ) family.</text>
</comment>
<dbReference type="InterPro" id="IPR050603">
    <property type="entry name" value="MYST_HAT"/>
</dbReference>
<dbReference type="Gene3D" id="3.30.60.60">
    <property type="entry name" value="N-acetyl transferase-like"/>
    <property type="match status" value="1"/>
</dbReference>
<dbReference type="InterPro" id="IPR040706">
    <property type="entry name" value="Zf-MYST"/>
</dbReference>
<evidence type="ECO:0000256" key="4">
    <source>
        <dbReference type="ARBA" id="ARBA00023015"/>
    </source>
</evidence>
<dbReference type="GO" id="GO:0006355">
    <property type="term" value="P:regulation of DNA-templated transcription"/>
    <property type="evidence" value="ECO:0007669"/>
    <property type="project" value="InterPro"/>
</dbReference>
<dbReference type="InterPro" id="IPR002717">
    <property type="entry name" value="HAT_MYST-type"/>
</dbReference>
<keyword evidence="1" id="KW-0808">Transferase</keyword>
<evidence type="ECO:0000256" key="3">
    <source>
        <dbReference type="ARBA" id="ARBA00022833"/>
    </source>
</evidence>
<keyword evidence="7" id="KW-0539">Nucleus</keyword>
<dbReference type="InterPro" id="IPR016181">
    <property type="entry name" value="Acyl_CoA_acyltransferase"/>
</dbReference>
<dbReference type="SUPFAM" id="SSF55729">
    <property type="entry name" value="Acyl-CoA N-acyltransferases (Nat)"/>
    <property type="match status" value="1"/>
</dbReference>
<name>A0A2A4ITP3_HELVI</name>
<feature type="region of interest" description="Disordered" evidence="8">
    <location>
        <begin position="1"/>
        <end position="39"/>
    </location>
</feature>
<dbReference type="SUPFAM" id="SSF54160">
    <property type="entry name" value="Chromo domain-like"/>
    <property type="match status" value="1"/>
</dbReference>
<evidence type="ECO:0000256" key="1">
    <source>
        <dbReference type="ARBA" id="ARBA00022679"/>
    </source>
</evidence>
<comment type="catalytic activity">
    <reaction evidence="6">
        <text>L-lysyl-[protein] + acetyl-CoA = N(6)-acetyl-L-lysyl-[protein] + CoA + H(+)</text>
        <dbReference type="Rhea" id="RHEA:45948"/>
        <dbReference type="Rhea" id="RHEA-COMP:9752"/>
        <dbReference type="Rhea" id="RHEA-COMP:10731"/>
        <dbReference type="ChEBI" id="CHEBI:15378"/>
        <dbReference type="ChEBI" id="CHEBI:29969"/>
        <dbReference type="ChEBI" id="CHEBI:57287"/>
        <dbReference type="ChEBI" id="CHEBI:57288"/>
        <dbReference type="ChEBI" id="CHEBI:61930"/>
    </reaction>
    <physiologicalReaction direction="left-to-right" evidence="6">
        <dbReference type="Rhea" id="RHEA:45949"/>
    </physiologicalReaction>
</comment>
<sequence>MAKGDKELEKPIVNNELPNPECRSTDHEDSESAQEQPLDIGEHYLVRRSDESWHPAEIIQTRYNAAEGCYEYYVHYVGYDRRLDEWVSRHRVMSDRFDMCEQSNNNINCDHLLTDKSGRKITRNQKRKHDEINHVQKSYAEMDPTTAALEKEHEAITKVKYIDRIQFGKYEIDTWYFSPYPDEYGKQSKLWISRYTGREQ</sequence>
<keyword evidence="3" id="KW-0862">Zinc</keyword>
<dbReference type="PANTHER" id="PTHR10615">
    <property type="entry name" value="HISTONE ACETYLTRANSFERASE"/>
    <property type="match status" value="1"/>
</dbReference>
<keyword evidence="5" id="KW-0804">Transcription</keyword>
<keyword evidence="2" id="KW-0863">Zinc-finger</keyword>
<dbReference type="GO" id="GO:0044545">
    <property type="term" value="C:NSL complex"/>
    <property type="evidence" value="ECO:0007669"/>
    <property type="project" value="TreeGrafter"/>
</dbReference>
<evidence type="ECO:0000256" key="2">
    <source>
        <dbReference type="ARBA" id="ARBA00022771"/>
    </source>
</evidence>
<protein>
    <recommendedName>
        <fullName evidence="7">Histone acetyltransferase</fullName>
        <ecNumber evidence="7">2.3.1.48</ecNumber>
    </recommendedName>
</protein>
<evidence type="ECO:0000313" key="10">
    <source>
        <dbReference type="EMBL" id="PCG62634.1"/>
    </source>
</evidence>
<dbReference type="InterPro" id="IPR000953">
    <property type="entry name" value="Chromo/chromo_shadow_dom"/>
</dbReference>
<dbReference type="GO" id="GO:0005634">
    <property type="term" value="C:nucleus"/>
    <property type="evidence" value="ECO:0007669"/>
    <property type="project" value="UniProtKB-SubCell"/>
</dbReference>
<comment type="subcellular location">
    <subcellularLocation>
        <location evidence="7">Nucleus</location>
    </subcellularLocation>
</comment>
<evidence type="ECO:0000256" key="7">
    <source>
        <dbReference type="RuleBase" id="RU361211"/>
    </source>
</evidence>
<dbReference type="PROSITE" id="PS51726">
    <property type="entry name" value="MYST_HAT"/>
    <property type="match status" value="1"/>
</dbReference>
<dbReference type="InterPro" id="IPR025995">
    <property type="entry name" value="Tudor-knot"/>
</dbReference>
<evidence type="ECO:0000256" key="6">
    <source>
        <dbReference type="ARBA" id="ARBA00047787"/>
    </source>
</evidence>
<dbReference type="GO" id="GO:0035267">
    <property type="term" value="C:NuA4 histone acetyltransferase complex"/>
    <property type="evidence" value="ECO:0007669"/>
    <property type="project" value="TreeGrafter"/>
</dbReference>
<gene>
    <name evidence="10" type="ORF">B5V51_14016</name>
</gene>